<sequence>MAEKLAIAGGNRMVPEGFIKPWPYLTED</sequence>
<accession>A0A383CNH9</accession>
<proteinExistence type="predicted"/>
<feature type="non-terminal residue" evidence="1">
    <location>
        <position position="28"/>
    </location>
</feature>
<dbReference type="EMBL" id="UINC01210046">
    <property type="protein sequence ID" value="SVE33335.1"/>
    <property type="molecule type" value="Genomic_DNA"/>
</dbReference>
<name>A0A383CNH9_9ZZZZ</name>
<organism evidence="1">
    <name type="scientific">marine metagenome</name>
    <dbReference type="NCBI Taxonomy" id="408172"/>
    <lineage>
        <taxon>unclassified sequences</taxon>
        <taxon>metagenomes</taxon>
        <taxon>ecological metagenomes</taxon>
    </lineage>
</organism>
<gene>
    <name evidence="1" type="ORF">METZ01_LOCUS486189</name>
</gene>
<reference evidence="1" key="1">
    <citation type="submission" date="2018-05" db="EMBL/GenBank/DDBJ databases">
        <authorList>
            <person name="Lanie J.A."/>
            <person name="Ng W.-L."/>
            <person name="Kazmierczak K.M."/>
            <person name="Andrzejewski T.M."/>
            <person name="Davidsen T.M."/>
            <person name="Wayne K.J."/>
            <person name="Tettelin H."/>
            <person name="Glass J.I."/>
            <person name="Rusch D."/>
            <person name="Podicherti R."/>
            <person name="Tsui H.-C.T."/>
            <person name="Winkler M.E."/>
        </authorList>
    </citation>
    <scope>NUCLEOTIDE SEQUENCE</scope>
</reference>
<dbReference type="AlphaFoldDB" id="A0A383CNH9"/>
<protein>
    <submittedName>
        <fullName evidence="1">Uncharacterized protein</fullName>
    </submittedName>
</protein>
<evidence type="ECO:0000313" key="1">
    <source>
        <dbReference type="EMBL" id="SVE33335.1"/>
    </source>
</evidence>